<dbReference type="HOGENOM" id="CLU_045717_1_1_10"/>
<protein>
    <submittedName>
        <fullName evidence="6">Pirin domain protein</fullName>
    </submittedName>
</protein>
<dbReference type="PIRSF" id="PIRSF006232">
    <property type="entry name" value="Pirin"/>
    <property type="match status" value="1"/>
</dbReference>
<dbReference type="GO" id="GO:0046872">
    <property type="term" value="F:metal ion binding"/>
    <property type="evidence" value="ECO:0007669"/>
    <property type="project" value="UniProtKB-KW"/>
</dbReference>
<evidence type="ECO:0000259" key="5">
    <source>
        <dbReference type="Pfam" id="PF05726"/>
    </source>
</evidence>
<sequence length="298" mass="33603">MSNINLIIEERPRNIGNFMVGRLLPFQGKRMVGPFIFIDHMGPALMKPGENMDIGPHPHIGLSTLTYLFEGNIVHKDSLGTEMEIKPGQVNWMTAGSGIAHSERTPGYLREQSKTLHGLQIWVALPKELEEMEPSFFHADTEQLPYWEADDVAYTLIAGSIMEKKSPVPVFSPLYFLQLKSAQQKKVSIGDALYGEVGLYILEGSIESEGTTFGPKELLVAKDSGLCEFTMNANTTVYFFGGEAFPEERFIYWNFVASNLDLIERAKQKWLEQKFQPVPGETGFIPLPTENNNFKQHR</sequence>
<dbReference type="Gene3D" id="2.60.120.10">
    <property type="entry name" value="Jelly Rolls"/>
    <property type="match status" value="2"/>
</dbReference>
<feature type="binding site" evidence="2">
    <location>
        <position position="59"/>
    </location>
    <ligand>
        <name>Fe cation</name>
        <dbReference type="ChEBI" id="CHEBI:24875"/>
    </ligand>
</feature>
<dbReference type="STRING" id="714943.Mucpa_6545"/>
<dbReference type="Pfam" id="PF05726">
    <property type="entry name" value="Pirin_C"/>
    <property type="match status" value="1"/>
</dbReference>
<feature type="binding site" evidence="2">
    <location>
        <position position="101"/>
    </location>
    <ligand>
        <name>Fe cation</name>
        <dbReference type="ChEBI" id="CHEBI:24875"/>
    </ligand>
</feature>
<feature type="domain" description="Pirin C-terminal" evidence="5">
    <location>
        <begin position="186"/>
        <end position="275"/>
    </location>
</feature>
<feature type="binding site" evidence="2">
    <location>
        <position position="103"/>
    </location>
    <ligand>
        <name>Fe cation</name>
        <dbReference type="ChEBI" id="CHEBI:24875"/>
    </ligand>
</feature>
<dbReference type="RefSeq" id="WP_008512464.1">
    <property type="nucleotide sequence ID" value="NZ_CM001403.1"/>
</dbReference>
<dbReference type="InterPro" id="IPR011051">
    <property type="entry name" value="RmlC_Cupin_sf"/>
</dbReference>
<feature type="domain" description="Pirin N-terminal" evidence="4">
    <location>
        <begin position="24"/>
        <end position="123"/>
    </location>
</feature>
<dbReference type="InterPro" id="IPR012093">
    <property type="entry name" value="Pirin"/>
</dbReference>
<dbReference type="CDD" id="cd02909">
    <property type="entry name" value="cupin_pirin_N"/>
    <property type="match status" value="1"/>
</dbReference>
<dbReference type="PANTHER" id="PTHR13903">
    <property type="entry name" value="PIRIN-RELATED"/>
    <property type="match status" value="1"/>
</dbReference>
<comment type="similarity">
    <text evidence="1 3">Belongs to the pirin family.</text>
</comment>
<evidence type="ECO:0000313" key="7">
    <source>
        <dbReference type="Proteomes" id="UP000002774"/>
    </source>
</evidence>
<dbReference type="InterPro" id="IPR014710">
    <property type="entry name" value="RmlC-like_jellyroll"/>
</dbReference>
<accession>H1YB72</accession>
<name>H1YB72_9SPHI</name>
<dbReference type="Pfam" id="PF02678">
    <property type="entry name" value="Pirin"/>
    <property type="match status" value="1"/>
</dbReference>
<reference evidence="6" key="1">
    <citation type="submission" date="2011-09" db="EMBL/GenBank/DDBJ databases">
        <title>The permanent draft genome of Mucilaginibacter paludis DSM 18603.</title>
        <authorList>
            <consortium name="US DOE Joint Genome Institute (JGI-PGF)"/>
            <person name="Lucas S."/>
            <person name="Han J."/>
            <person name="Lapidus A."/>
            <person name="Bruce D."/>
            <person name="Goodwin L."/>
            <person name="Pitluck S."/>
            <person name="Peters L."/>
            <person name="Kyrpides N."/>
            <person name="Mavromatis K."/>
            <person name="Ivanova N."/>
            <person name="Mikhailova N."/>
            <person name="Held B."/>
            <person name="Detter J.C."/>
            <person name="Tapia R."/>
            <person name="Han C."/>
            <person name="Land M."/>
            <person name="Hauser L."/>
            <person name="Markowitz V."/>
            <person name="Cheng J.-F."/>
            <person name="Hugenholtz P."/>
            <person name="Woyke T."/>
            <person name="Wu D."/>
            <person name="Tindall B."/>
            <person name="Brambilla E."/>
            <person name="Klenk H.-P."/>
            <person name="Eisen J.A."/>
        </authorList>
    </citation>
    <scope>NUCLEOTIDE SEQUENCE [LARGE SCALE GENOMIC DNA]</scope>
    <source>
        <strain evidence="6">DSM 18603</strain>
    </source>
</reference>
<gene>
    <name evidence="6" type="ORF">Mucpa_6545</name>
</gene>
<evidence type="ECO:0000313" key="6">
    <source>
        <dbReference type="EMBL" id="EHQ30598.1"/>
    </source>
</evidence>
<organism evidence="6 7">
    <name type="scientific">Mucilaginibacter paludis DSM 18603</name>
    <dbReference type="NCBI Taxonomy" id="714943"/>
    <lineage>
        <taxon>Bacteria</taxon>
        <taxon>Pseudomonadati</taxon>
        <taxon>Bacteroidota</taxon>
        <taxon>Sphingobacteriia</taxon>
        <taxon>Sphingobacteriales</taxon>
        <taxon>Sphingobacteriaceae</taxon>
        <taxon>Mucilaginibacter</taxon>
    </lineage>
</organism>
<dbReference type="InterPro" id="IPR008778">
    <property type="entry name" value="Pirin_C_dom"/>
</dbReference>
<comment type="cofactor">
    <cofactor evidence="2">
        <name>Fe cation</name>
        <dbReference type="ChEBI" id="CHEBI:24875"/>
    </cofactor>
    <text evidence="2">Binds 1 Fe cation per subunit.</text>
</comment>
<keyword evidence="2" id="KW-0408">Iron</keyword>
<dbReference type="PANTHER" id="PTHR13903:SF8">
    <property type="entry name" value="PIRIN"/>
    <property type="match status" value="1"/>
</dbReference>
<proteinExistence type="inferred from homology"/>
<dbReference type="InterPro" id="IPR003829">
    <property type="entry name" value="Pirin_N_dom"/>
</dbReference>
<evidence type="ECO:0000259" key="4">
    <source>
        <dbReference type="Pfam" id="PF02678"/>
    </source>
</evidence>
<dbReference type="AlphaFoldDB" id="H1YB72"/>
<feature type="binding site" evidence="2">
    <location>
        <position position="57"/>
    </location>
    <ligand>
        <name>Fe cation</name>
        <dbReference type="ChEBI" id="CHEBI:24875"/>
    </ligand>
</feature>
<dbReference type="Proteomes" id="UP000002774">
    <property type="component" value="Chromosome"/>
</dbReference>
<evidence type="ECO:0000256" key="1">
    <source>
        <dbReference type="ARBA" id="ARBA00008416"/>
    </source>
</evidence>
<dbReference type="OrthoDB" id="321327at2"/>
<keyword evidence="7" id="KW-1185">Reference proteome</keyword>
<dbReference type="SUPFAM" id="SSF51182">
    <property type="entry name" value="RmlC-like cupins"/>
    <property type="match status" value="1"/>
</dbReference>
<dbReference type="eggNOG" id="COG1741">
    <property type="taxonomic scope" value="Bacteria"/>
</dbReference>
<keyword evidence="2" id="KW-0479">Metal-binding</keyword>
<dbReference type="EMBL" id="CM001403">
    <property type="protein sequence ID" value="EHQ30598.1"/>
    <property type="molecule type" value="Genomic_DNA"/>
</dbReference>
<evidence type="ECO:0000256" key="2">
    <source>
        <dbReference type="PIRSR" id="PIRSR006232-1"/>
    </source>
</evidence>
<evidence type="ECO:0000256" key="3">
    <source>
        <dbReference type="RuleBase" id="RU003457"/>
    </source>
</evidence>